<evidence type="ECO:0000313" key="2">
    <source>
        <dbReference type="EMBL" id="NYS47513.1"/>
    </source>
</evidence>
<dbReference type="PROSITE" id="PS51097">
    <property type="entry name" value="PTS_EIIA_TYPE_5"/>
    <property type="match status" value="1"/>
</dbReference>
<comment type="caution">
    <text evidence="2">The sequence shown here is derived from an EMBL/GenBank/DDBJ whole genome shotgun (WGS) entry which is preliminary data.</text>
</comment>
<accession>A0ABX2SYW9</accession>
<gene>
    <name evidence="2" type="ORF">HZY85_04795</name>
</gene>
<evidence type="ECO:0000313" key="3">
    <source>
        <dbReference type="Proteomes" id="UP000531840"/>
    </source>
</evidence>
<dbReference type="InterPro" id="IPR036665">
    <property type="entry name" value="PTS_IIA_glucitol/sorbitol_sf"/>
</dbReference>
<dbReference type="RefSeq" id="WP_179941300.1">
    <property type="nucleotide sequence ID" value="NZ_JACBYF010000007.1"/>
</dbReference>
<dbReference type="Proteomes" id="UP000531840">
    <property type="component" value="Unassembled WGS sequence"/>
</dbReference>
<comment type="caution">
    <text evidence="1">Lacks conserved residue(s) required for the propagation of feature annotation.</text>
</comment>
<proteinExistence type="predicted"/>
<organism evidence="2 3">
    <name type="scientific">Gemelliphila palaticanis</name>
    <dbReference type="NCBI Taxonomy" id="81950"/>
    <lineage>
        <taxon>Bacteria</taxon>
        <taxon>Bacillati</taxon>
        <taxon>Bacillota</taxon>
        <taxon>Bacilli</taxon>
        <taxon>Bacillales</taxon>
        <taxon>Gemellaceae</taxon>
        <taxon>Gemelliphila</taxon>
    </lineage>
</organism>
<dbReference type="PANTHER" id="PTHR40398">
    <property type="entry name" value="PTS SYSTEM GLUCITOL/SORBITOL-SPECIFIC EIIA COMPONENT"/>
    <property type="match status" value="1"/>
</dbReference>
<reference evidence="2 3" key="1">
    <citation type="submission" date="2020-07" db="EMBL/GenBank/DDBJ databases">
        <title>MOT database genomes.</title>
        <authorList>
            <person name="Joseph S."/>
            <person name="Aduse-Opoku J."/>
            <person name="Hashim A."/>
            <person name="Wade W."/>
            <person name="Curtis M."/>
        </authorList>
    </citation>
    <scope>NUCLEOTIDE SEQUENCE [LARGE SCALE GENOMIC DNA]</scope>
    <source>
        <strain evidence="2 3">CIP 106318</strain>
    </source>
</reference>
<dbReference type="SUPFAM" id="SSF141530">
    <property type="entry name" value="PTSIIA/GutA-like"/>
    <property type="match status" value="1"/>
</dbReference>
<dbReference type="Pfam" id="PF03829">
    <property type="entry name" value="PTSIIA_gutA"/>
    <property type="match status" value="1"/>
</dbReference>
<protein>
    <submittedName>
        <fullName evidence="2">PTS glucitol/sorbitol transporter subunit IIA</fullName>
    </submittedName>
</protein>
<dbReference type="EMBL" id="JACBYF010000007">
    <property type="protein sequence ID" value="NYS47513.1"/>
    <property type="molecule type" value="Genomic_DNA"/>
</dbReference>
<dbReference type="Gene3D" id="2.40.33.40">
    <property type="entry name" value="Phosphotransferase system, glucitol/sorbitol-specific IIA component"/>
    <property type="match status" value="1"/>
</dbReference>
<evidence type="ECO:0000256" key="1">
    <source>
        <dbReference type="PROSITE-ProRule" id="PRU00420"/>
    </source>
</evidence>
<sequence length="118" mass="13031">MVIIYENVVKDKGSLVSEFGNSMLITFGDDAPDSLKDYCYSIDIKNTNNSIESGQFLYIDNEKFEILLVGNIAERNLTTLGHVTINFTGESEVLPGAIVVENKPCPKIELGTVIRIES</sequence>
<dbReference type="InterPro" id="IPR004716">
    <property type="entry name" value="PTS_IIA_glucitol/sorbitol-sp"/>
</dbReference>
<keyword evidence="3" id="KW-1185">Reference proteome</keyword>
<name>A0ABX2SYW9_9BACL</name>
<dbReference type="PANTHER" id="PTHR40398:SF1">
    <property type="entry name" value="PTS SYSTEM GLUCITOL_SORBITOL-SPECIFIC EIIA COMPONENT"/>
    <property type="match status" value="1"/>
</dbReference>